<dbReference type="GO" id="GO:0003677">
    <property type="term" value="F:DNA binding"/>
    <property type="evidence" value="ECO:0007669"/>
    <property type="project" value="UniProtKB-KW"/>
</dbReference>
<feature type="compositionally biased region" description="Low complexity" evidence="9">
    <location>
        <begin position="1880"/>
        <end position="1893"/>
    </location>
</feature>
<evidence type="ECO:0000256" key="4">
    <source>
        <dbReference type="ARBA" id="ARBA00022801"/>
    </source>
</evidence>
<reference evidence="12 13" key="1">
    <citation type="journal article" date="2018" name="Nat. Ecol. Evol.">
        <title>Pezizomycetes genomes reveal the molecular basis of ectomycorrhizal truffle lifestyle.</title>
        <authorList>
            <person name="Murat C."/>
            <person name="Payen T."/>
            <person name="Noel B."/>
            <person name="Kuo A."/>
            <person name="Morin E."/>
            <person name="Chen J."/>
            <person name="Kohler A."/>
            <person name="Krizsan K."/>
            <person name="Balestrini R."/>
            <person name="Da Silva C."/>
            <person name="Montanini B."/>
            <person name="Hainaut M."/>
            <person name="Levati E."/>
            <person name="Barry K.W."/>
            <person name="Belfiori B."/>
            <person name="Cichocki N."/>
            <person name="Clum A."/>
            <person name="Dockter R.B."/>
            <person name="Fauchery L."/>
            <person name="Guy J."/>
            <person name="Iotti M."/>
            <person name="Le Tacon F."/>
            <person name="Lindquist E.A."/>
            <person name="Lipzen A."/>
            <person name="Malagnac F."/>
            <person name="Mello A."/>
            <person name="Molinier V."/>
            <person name="Miyauchi S."/>
            <person name="Poulain J."/>
            <person name="Riccioni C."/>
            <person name="Rubini A."/>
            <person name="Sitrit Y."/>
            <person name="Splivallo R."/>
            <person name="Traeger S."/>
            <person name="Wang M."/>
            <person name="Zifcakova L."/>
            <person name="Wipf D."/>
            <person name="Zambonelli A."/>
            <person name="Paolocci F."/>
            <person name="Nowrousian M."/>
            <person name="Ottonello S."/>
            <person name="Baldrian P."/>
            <person name="Spatafora J.W."/>
            <person name="Henrissat B."/>
            <person name="Nagy L.G."/>
            <person name="Aury J.M."/>
            <person name="Wincker P."/>
            <person name="Grigoriev I.V."/>
            <person name="Bonfante P."/>
            <person name="Martin F.M."/>
        </authorList>
    </citation>
    <scope>NUCLEOTIDE SEQUENCE [LARGE SCALE GENOMIC DNA]</scope>
    <source>
        <strain evidence="12 13">RN42</strain>
    </source>
</reference>
<dbReference type="SUPFAM" id="SSF52540">
    <property type="entry name" value="P-loop containing nucleoside triphosphate hydrolases"/>
    <property type="match status" value="2"/>
</dbReference>
<feature type="compositionally biased region" description="Acidic residues" evidence="9">
    <location>
        <begin position="30"/>
        <end position="40"/>
    </location>
</feature>
<dbReference type="PANTHER" id="PTHR45797">
    <property type="entry name" value="RAD54-LIKE"/>
    <property type="match status" value="1"/>
</dbReference>
<keyword evidence="7" id="KW-0238">DNA-binding</keyword>
<evidence type="ECO:0000313" key="12">
    <source>
        <dbReference type="EMBL" id="RPA82558.1"/>
    </source>
</evidence>
<comment type="subcellular location">
    <subcellularLocation>
        <location evidence="1">Nucleus</location>
    </subcellularLocation>
</comment>
<feature type="compositionally biased region" description="Acidic residues" evidence="9">
    <location>
        <begin position="745"/>
        <end position="754"/>
    </location>
</feature>
<feature type="compositionally biased region" description="Basic residues" evidence="9">
    <location>
        <begin position="481"/>
        <end position="493"/>
    </location>
</feature>
<comment type="similarity">
    <text evidence="2">Belongs to the SNF2/RAD54 helicase family.</text>
</comment>
<feature type="compositionally biased region" description="Acidic residues" evidence="9">
    <location>
        <begin position="915"/>
        <end position="938"/>
    </location>
</feature>
<evidence type="ECO:0000256" key="8">
    <source>
        <dbReference type="ARBA" id="ARBA00023242"/>
    </source>
</evidence>
<dbReference type="OrthoDB" id="2020972at2759"/>
<keyword evidence="13" id="KW-1185">Reference proteome</keyword>
<feature type="region of interest" description="Disordered" evidence="9">
    <location>
        <begin position="475"/>
        <end position="500"/>
    </location>
</feature>
<feature type="region of interest" description="Disordered" evidence="9">
    <location>
        <begin position="698"/>
        <end position="754"/>
    </location>
</feature>
<evidence type="ECO:0008006" key="14">
    <source>
        <dbReference type="Google" id="ProtNLM"/>
    </source>
</evidence>
<evidence type="ECO:0000256" key="9">
    <source>
        <dbReference type="SAM" id="MobiDB-lite"/>
    </source>
</evidence>
<keyword evidence="3" id="KW-0547">Nucleotide-binding</keyword>
<dbReference type="Pfam" id="PF00271">
    <property type="entry name" value="Helicase_C"/>
    <property type="match status" value="1"/>
</dbReference>
<dbReference type="InterPro" id="IPR027417">
    <property type="entry name" value="P-loop_NTPase"/>
</dbReference>
<feature type="region of interest" description="Disordered" evidence="9">
    <location>
        <begin position="1708"/>
        <end position="1893"/>
    </location>
</feature>
<evidence type="ECO:0000256" key="1">
    <source>
        <dbReference type="ARBA" id="ARBA00004123"/>
    </source>
</evidence>
<proteinExistence type="inferred from homology"/>
<evidence type="ECO:0000256" key="6">
    <source>
        <dbReference type="ARBA" id="ARBA00022840"/>
    </source>
</evidence>
<dbReference type="InterPro" id="IPR014001">
    <property type="entry name" value="Helicase_ATP-bd"/>
</dbReference>
<organism evidence="12 13">
    <name type="scientific">Ascobolus immersus RN42</name>
    <dbReference type="NCBI Taxonomy" id="1160509"/>
    <lineage>
        <taxon>Eukaryota</taxon>
        <taxon>Fungi</taxon>
        <taxon>Dikarya</taxon>
        <taxon>Ascomycota</taxon>
        <taxon>Pezizomycotina</taxon>
        <taxon>Pezizomycetes</taxon>
        <taxon>Pezizales</taxon>
        <taxon>Ascobolaceae</taxon>
        <taxon>Ascobolus</taxon>
    </lineage>
</organism>
<feature type="compositionally biased region" description="Basic and acidic residues" evidence="9">
    <location>
        <begin position="960"/>
        <end position="975"/>
    </location>
</feature>
<dbReference type="STRING" id="1160509.A0A3N4ICZ4"/>
<dbReference type="GO" id="GO:0005524">
    <property type="term" value="F:ATP binding"/>
    <property type="evidence" value="ECO:0007669"/>
    <property type="project" value="UniProtKB-KW"/>
</dbReference>
<dbReference type="Pfam" id="PF00176">
    <property type="entry name" value="SNF2-rel_dom"/>
    <property type="match status" value="1"/>
</dbReference>
<dbReference type="InterPro" id="IPR000330">
    <property type="entry name" value="SNF2_N"/>
</dbReference>
<dbReference type="PROSITE" id="PS51194">
    <property type="entry name" value="HELICASE_CTER"/>
    <property type="match status" value="1"/>
</dbReference>
<feature type="compositionally biased region" description="Basic residues" evidence="9">
    <location>
        <begin position="895"/>
        <end position="911"/>
    </location>
</feature>
<evidence type="ECO:0000259" key="10">
    <source>
        <dbReference type="PROSITE" id="PS51192"/>
    </source>
</evidence>
<feature type="domain" description="Helicase ATP-binding" evidence="10">
    <location>
        <begin position="1052"/>
        <end position="1264"/>
    </location>
</feature>
<keyword evidence="6" id="KW-0067">ATP-binding</keyword>
<dbReference type="GO" id="GO:0005634">
    <property type="term" value="C:nucleus"/>
    <property type="evidence" value="ECO:0007669"/>
    <property type="project" value="UniProtKB-SubCell"/>
</dbReference>
<feature type="domain" description="Helicase C-terminal" evidence="11">
    <location>
        <begin position="1448"/>
        <end position="1599"/>
    </location>
</feature>
<feature type="compositionally biased region" description="Polar residues" evidence="9">
    <location>
        <begin position="13"/>
        <end position="26"/>
    </location>
</feature>
<dbReference type="InterPro" id="IPR049730">
    <property type="entry name" value="SNF2/RAD54-like_C"/>
</dbReference>
<gene>
    <name evidence="12" type="ORF">BJ508DRAFT_85839</name>
</gene>
<dbReference type="EMBL" id="ML119670">
    <property type="protein sequence ID" value="RPA82558.1"/>
    <property type="molecule type" value="Genomic_DNA"/>
</dbReference>
<feature type="region of interest" description="Disordered" evidence="9">
    <location>
        <begin position="1"/>
        <end position="213"/>
    </location>
</feature>
<name>A0A3N4ICZ4_ASCIM</name>
<feature type="compositionally biased region" description="Low complexity" evidence="9">
    <location>
        <begin position="1851"/>
        <end position="1869"/>
    </location>
</feature>
<dbReference type="InterPro" id="IPR038718">
    <property type="entry name" value="SNF2-like_sf"/>
</dbReference>
<dbReference type="GO" id="GO:0016887">
    <property type="term" value="F:ATP hydrolysis activity"/>
    <property type="evidence" value="ECO:0007669"/>
    <property type="project" value="InterPro"/>
</dbReference>
<evidence type="ECO:0000256" key="2">
    <source>
        <dbReference type="ARBA" id="ARBA00007025"/>
    </source>
</evidence>
<keyword evidence="5" id="KW-0347">Helicase</keyword>
<evidence type="ECO:0000256" key="5">
    <source>
        <dbReference type="ARBA" id="ARBA00022806"/>
    </source>
</evidence>
<protein>
    <recommendedName>
        <fullName evidence="14">P-loop containing nucleoside triphosphate hydrolase protein</fullName>
    </recommendedName>
</protein>
<dbReference type="Pfam" id="PF24580">
    <property type="entry name" value="DUF7607"/>
    <property type="match status" value="1"/>
</dbReference>
<dbReference type="CDD" id="cd18793">
    <property type="entry name" value="SF2_C_SNF"/>
    <property type="match status" value="1"/>
</dbReference>
<feature type="compositionally biased region" description="Low complexity" evidence="9">
    <location>
        <begin position="1727"/>
        <end position="1745"/>
    </location>
</feature>
<evidence type="ECO:0000259" key="11">
    <source>
        <dbReference type="PROSITE" id="PS51194"/>
    </source>
</evidence>
<evidence type="ECO:0000313" key="13">
    <source>
        <dbReference type="Proteomes" id="UP000275078"/>
    </source>
</evidence>
<dbReference type="PANTHER" id="PTHR45797:SF1">
    <property type="entry name" value="HELICASE ARIP4"/>
    <property type="match status" value="1"/>
</dbReference>
<dbReference type="Gene3D" id="3.40.50.10810">
    <property type="entry name" value="Tandem AAA-ATPase domain"/>
    <property type="match status" value="1"/>
</dbReference>
<feature type="region of interest" description="Disordered" evidence="9">
    <location>
        <begin position="895"/>
        <end position="989"/>
    </location>
</feature>
<dbReference type="GO" id="GO:0004386">
    <property type="term" value="F:helicase activity"/>
    <property type="evidence" value="ECO:0007669"/>
    <property type="project" value="UniProtKB-KW"/>
</dbReference>
<feature type="compositionally biased region" description="Basic and acidic residues" evidence="9">
    <location>
        <begin position="158"/>
        <end position="174"/>
    </location>
</feature>
<accession>A0A3N4ICZ4</accession>
<sequence length="1893" mass="212114">MDDAPALTPPESPTITEGVQQENPIATSAADEDGDDESVDMDISSSQEQKAAAEQLEMELSANSSAEKTAGKPVEDEDLPPPSGLEKGEERKEPEDGEVSNTPEPTEMANILPPELEDGEDAEEAEEGEAPNVSKPLEPKPTEQTAPEASVPTPAASDHGDGENGELKAVKEEAASPGPIFDSGPFVGGNEAEPIVIDDSDEEKEKEKEAEEDQLIELKARQVKKDYLSTFEGREAEISSRDFEKATFAIKYQSDKKDYFTLKLLLSKVHRDQAHVFSNPAEGWAVFQQKVKDNIPKAMKDKCISYTVECRIPDGRQSSWHDIPLAIDSEDASKWLSIVRAILVLHHRECVVVVKGTPVLEVDDDRLSTSIKAKRNGSREPSSVSGRQGRMSEHRTGGSSRVMSRYRYADSYLPRKRVLASDILYSELDKNRRITGDFYLAPLLGPVKGMNMKEFVPGNQIFHWKVMQRLLHDPVVDGPKGKGRNGRFKQKPRFSKESHAKIMQRYPVEQDEEELGDDSEPVQSLFDMIANREDAFDPDQLKKWETMENDREIPVFGESGDEGEYDDQTLREMEREELEKAGAKQEVKKKLSVEEIQVIVQDAIRRYQTLWATDKKPELDKKALKTWNEGRDPYRRARAPILLEQATTALQKLAKGFEDTEYPSEDVLKAKTDSLQNSVYNVETRKWTLDIYNLPTAPSKKGVPLPSKEAPEAESAAEDITSTNTNGKKGPRTRSRSRSGVANSESDDDGLDDFIVDDDDDARIDLDLADEFMPGMKESGCTLEALANQQSWTDSGPDKELWEYLKTCDREKLYKGVETCLEDPDNCTSDDTFRDSLIAVYLAKNFHLSDPNEIQFPIPKHQVDDIRNLGWPGFQYYLEDCDRFLDEHFRKKKERREARKKLQGNKRRRGRVALDSEDDDDSSVAGESDEDEEDEDEGREGPMDQFVKSKKGKGKQKGSGTEDKPKGRKEIKEDAGAAAQRRKHANLVDDWEARRKEAQARQATQLAQSTGTKIMINEGHPDGVEDIYIHPAFSKIIKGYQAEGVQFLWREIVGVQLCKGALLSHTMGLGKTFQVIVLLFTLASALSNDKMKADIPEILHSRRFMVLCPPSLLANWADEIKKRVPKDEMEILGPILTLSAPQGKTLKRALMEKEAEVRHWFKYGGVILMGYEAFKTVVFNKPSKSGAKAPPFTEEEHKRWREYLVNPGPALVVADEAHTLKNSKTDISTAAAAFKTTSRVAMTGSPLSNNLEEYYSMIDWIHPGYLGPIKEFRINYIGFIQDGMFAESSQLERSRARVKLETLNKLLEKKCHRKDITALAEELPTKNEFVIKIPLTEVQMQLYNWYLSRKRSDNQLRILGVLKRLQMICNHPAILIRQLRSVKKKLKGLSEIIDEVEDEDDEVEVGEDGKVNISRSKKMAEEALEFMKTVNPEGFDINALENSHRMVLLIEILKKSAKVNDKVLVFSHQLSTIEYVKEQLQKEGITAAVLTGSTVMNTRQDAINNFNKKSNNTTVFLMSTKAGGIGLNITGANRVVILDTEFNPTWDEQAVGRAYRIGQKKPVFVYRFQSLGTFEVALAAQGTFKLQLQDKVIDKRTWTTRADRKGMRQYMIDASIPERPAEEIAEEITLKDVILHGLCGSAKAVYGVDNTETFKVDVREDLTAEELQEVQTAVELEELRVNDPDEWKKRVHFLDPTDEARRIKDEARRQSLHGQALQVPPAPRPQPQQNTSSSASSQKAAAAASDGFRTLKDLTKNPSTMNPPATPAFNRPSSSVTKTVITPSNLQNARATPSAIRTPSGTRTPSASTPIRPIDSTKTGPPSLRRTDELRMKAKRMLEKNKQRDSTPTGTPRATRSSATPSRSSTSTPVSGKKRSLDAGSNSSSSSGKKSKH</sequence>
<dbReference type="PROSITE" id="PS51192">
    <property type="entry name" value="HELICASE_ATP_BIND_1"/>
    <property type="match status" value="1"/>
</dbReference>
<dbReference type="InterPro" id="IPR001650">
    <property type="entry name" value="Helicase_C-like"/>
</dbReference>
<dbReference type="Proteomes" id="UP000275078">
    <property type="component" value="Unassembled WGS sequence"/>
</dbReference>
<dbReference type="SMART" id="SM00487">
    <property type="entry name" value="DEXDc"/>
    <property type="match status" value="1"/>
</dbReference>
<evidence type="ECO:0000256" key="7">
    <source>
        <dbReference type="ARBA" id="ARBA00023125"/>
    </source>
</evidence>
<feature type="compositionally biased region" description="Basic and acidic residues" evidence="9">
    <location>
        <begin position="1825"/>
        <end position="1845"/>
    </location>
</feature>
<feature type="compositionally biased region" description="Acidic residues" evidence="9">
    <location>
        <begin position="115"/>
        <end position="129"/>
    </location>
</feature>
<feature type="region of interest" description="Disordered" evidence="9">
    <location>
        <begin position="371"/>
        <end position="400"/>
    </location>
</feature>
<dbReference type="InterPro" id="IPR056026">
    <property type="entry name" value="DUF7607"/>
</dbReference>
<evidence type="ECO:0000256" key="3">
    <source>
        <dbReference type="ARBA" id="ARBA00022741"/>
    </source>
</evidence>
<dbReference type="SMART" id="SM00490">
    <property type="entry name" value="HELICc"/>
    <property type="match status" value="1"/>
</dbReference>
<feature type="compositionally biased region" description="Polar residues" evidence="9">
    <location>
        <begin position="1771"/>
        <end position="1809"/>
    </location>
</feature>
<keyword evidence="4" id="KW-0378">Hydrolase</keyword>
<keyword evidence="8" id="KW-0539">Nucleus</keyword>
<dbReference type="InterPro" id="IPR044574">
    <property type="entry name" value="ARIP4-like"/>
</dbReference>
<dbReference type="Gene3D" id="3.40.50.300">
    <property type="entry name" value="P-loop containing nucleotide triphosphate hydrolases"/>
    <property type="match status" value="1"/>
</dbReference>